<proteinExistence type="predicted"/>
<feature type="transmembrane region" description="Helical" evidence="1">
    <location>
        <begin position="150"/>
        <end position="167"/>
    </location>
</feature>
<feature type="chain" id="PRO_5007876445" evidence="2">
    <location>
        <begin position="21"/>
        <end position="237"/>
    </location>
</feature>
<keyword evidence="1" id="KW-1133">Transmembrane helix</keyword>
<evidence type="ECO:0000256" key="2">
    <source>
        <dbReference type="SAM" id="SignalP"/>
    </source>
</evidence>
<dbReference type="AlphaFoldDB" id="A0A166KQJ1"/>
<dbReference type="Proteomes" id="UP000076532">
    <property type="component" value="Unassembled WGS sequence"/>
</dbReference>
<accession>A0A166KQJ1</accession>
<dbReference type="EMBL" id="KV417541">
    <property type="protein sequence ID" value="KZP22152.1"/>
    <property type="molecule type" value="Genomic_DNA"/>
</dbReference>
<protein>
    <submittedName>
        <fullName evidence="3">Uncharacterized protein</fullName>
    </submittedName>
</protein>
<gene>
    <name evidence="3" type="ORF">FIBSPDRAFT_1018240</name>
</gene>
<keyword evidence="1" id="KW-0812">Transmembrane</keyword>
<feature type="transmembrane region" description="Helical" evidence="1">
    <location>
        <begin position="110"/>
        <end position="130"/>
    </location>
</feature>
<reference evidence="3 4" key="1">
    <citation type="journal article" date="2016" name="Mol. Biol. Evol.">
        <title>Comparative Genomics of Early-Diverging Mushroom-Forming Fungi Provides Insights into the Origins of Lignocellulose Decay Capabilities.</title>
        <authorList>
            <person name="Nagy L.G."/>
            <person name="Riley R."/>
            <person name="Tritt A."/>
            <person name="Adam C."/>
            <person name="Daum C."/>
            <person name="Floudas D."/>
            <person name="Sun H."/>
            <person name="Yadav J.S."/>
            <person name="Pangilinan J."/>
            <person name="Larsson K.H."/>
            <person name="Matsuura K."/>
            <person name="Barry K."/>
            <person name="Labutti K."/>
            <person name="Kuo R."/>
            <person name="Ohm R.A."/>
            <person name="Bhattacharya S.S."/>
            <person name="Shirouzu T."/>
            <person name="Yoshinaga Y."/>
            <person name="Martin F.M."/>
            <person name="Grigoriev I.V."/>
            <person name="Hibbett D.S."/>
        </authorList>
    </citation>
    <scope>NUCLEOTIDE SEQUENCE [LARGE SCALE GENOMIC DNA]</scope>
    <source>
        <strain evidence="3 4">CBS 109695</strain>
    </source>
</reference>
<sequence length="237" mass="25157">MLRQLPPAIVLLVLAISVGALPWSLGTRTNSLSPAATHSFSATNSTDLSPAESPPQCDDIHSCRTLYDIVQSCVLTIFACVWVGVHPNIPPPRSPATPTFPLLLKSQIRPPGVGALVVCPFVTVALWPLALAAGSGVNNKIPAPFTHPGSLHYVTPLAMTVFIRMLHSGRTLRGLGLHKIVCYSPALTASAASYRRGWRVLLLLAHSVAAPDQNASKGARCPSRWVSALALEVRLSA</sequence>
<evidence type="ECO:0000313" key="4">
    <source>
        <dbReference type="Proteomes" id="UP000076532"/>
    </source>
</evidence>
<keyword evidence="4" id="KW-1185">Reference proteome</keyword>
<name>A0A166KQJ1_9AGAM</name>
<feature type="signal peptide" evidence="2">
    <location>
        <begin position="1"/>
        <end position="20"/>
    </location>
</feature>
<evidence type="ECO:0000256" key="1">
    <source>
        <dbReference type="SAM" id="Phobius"/>
    </source>
</evidence>
<keyword evidence="1" id="KW-0472">Membrane</keyword>
<evidence type="ECO:0000313" key="3">
    <source>
        <dbReference type="EMBL" id="KZP22152.1"/>
    </source>
</evidence>
<keyword evidence="2" id="KW-0732">Signal</keyword>
<organism evidence="3 4">
    <name type="scientific">Athelia psychrophila</name>
    <dbReference type="NCBI Taxonomy" id="1759441"/>
    <lineage>
        <taxon>Eukaryota</taxon>
        <taxon>Fungi</taxon>
        <taxon>Dikarya</taxon>
        <taxon>Basidiomycota</taxon>
        <taxon>Agaricomycotina</taxon>
        <taxon>Agaricomycetes</taxon>
        <taxon>Agaricomycetidae</taxon>
        <taxon>Atheliales</taxon>
        <taxon>Atheliaceae</taxon>
        <taxon>Athelia</taxon>
    </lineage>
</organism>